<gene>
    <name evidence="3" type="primary">brxL</name>
    <name evidence="3" type="ORF">IAD17_01455</name>
</gene>
<dbReference type="NCBIfam" id="TIGR02653">
    <property type="entry name" value="Lon_rel_chp"/>
    <property type="match status" value="1"/>
</dbReference>
<dbReference type="InterPro" id="IPR008269">
    <property type="entry name" value="Lon_proteolytic"/>
</dbReference>
<dbReference type="AlphaFoldDB" id="A0A9D1HWC5"/>
<keyword evidence="3" id="KW-0645">Protease</keyword>
<dbReference type="InterPro" id="IPR020568">
    <property type="entry name" value="Ribosomal_Su5_D2-typ_SF"/>
</dbReference>
<dbReference type="InterPro" id="IPR014721">
    <property type="entry name" value="Ribsml_uS5_D2-typ_fold_subgr"/>
</dbReference>
<feature type="domain" description="Lon proteolytic" evidence="1">
    <location>
        <begin position="522"/>
        <end position="687"/>
    </location>
</feature>
<comment type="caution">
    <text evidence="3">The sequence shown here is derived from an EMBL/GenBank/DDBJ whole genome shotgun (WGS) entry which is preliminary data.</text>
</comment>
<dbReference type="EMBL" id="DVMQ01000005">
    <property type="protein sequence ID" value="HIU23579.1"/>
    <property type="molecule type" value="Genomic_DNA"/>
</dbReference>
<dbReference type="InterPro" id="IPR014061">
    <property type="entry name" value="BrxL-like"/>
</dbReference>
<sequence>MDEFDKKIAREFPGKVVRKDLTALMKRGANVPTFVLEYLLGMYCTTTDFEMAQEGLRRVDKILSENYVRPGESEKVKSKIREKGQLLIIDKLHAWLDEGNDIYAARLDSLNIQSFQLPEEYAQKYSKILMGGIWCILRFEYLRLDDEEEDDPFAEQPSVSKRRTGKRRSAADSPFHLISLRPIQMPDLDLDEFISHRKNFTTKEWTDLILRSAGYEPSELSEREQMHFLERMVPLIEHNYNMCELGPRGTGKSHLYSELSPYAYLLSGGQTTTARLFANLSRYYMGIGLVGLWDTIAFDEVAGMHFKDLDAIQIMKGYMASGTFGRGTQSYNADASMVFEGNINDTVENILKTTHLFDPFPPEFNQDSAFFDRIHYYLPGWEIPKMRHDILTKRYGLISDCLSEFCHSMRRRDFSHGFDQWFRLNSDFNQRDEIAVRKTFSGLAKLLFPDGQIKKEDARRILEYAIEGRRRVKEQLKTMAGIEFIDTDLGYQDIADPLTPHIIQVPEQKSDTLIPECSIQPGHVFGIGHAFDGEMAIYRLENKAIPGEMKFSTEGVGSYRSIRESMKAAFEFFIANVNSVAPGIHAETNDYLLYYNNLQGKTRSDEVSLAEFIGLCSAATERPVLPALAIPGVLRMSGTLEKIKDLSDIMNVAKNAGARMVLLPTSAIQDLQSVPNEVMGSVSPIFYQDGDAIDAARRALGV</sequence>
<dbReference type="Gene3D" id="3.30.230.10">
    <property type="match status" value="1"/>
</dbReference>
<reference evidence="3" key="1">
    <citation type="submission" date="2020-10" db="EMBL/GenBank/DDBJ databases">
        <authorList>
            <person name="Gilroy R."/>
        </authorList>
    </citation>
    <scope>NUCLEOTIDE SEQUENCE</scope>
    <source>
        <strain evidence="3">ChiHjej12B11-29160</strain>
    </source>
</reference>
<dbReference type="Pfam" id="PF20442">
    <property type="entry name" value="BrxL_N"/>
    <property type="match status" value="1"/>
</dbReference>
<proteinExistence type="predicted"/>
<dbReference type="InterPro" id="IPR046838">
    <property type="entry name" value="BrxL_N"/>
</dbReference>
<dbReference type="GO" id="GO:0004176">
    <property type="term" value="F:ATP-dependent peptidase activity"/>
    <property type="evidence" value="ECO:0007669"/>
    <property type="project" value="InterPro"/>
</dbReference>
<evidence type="ECO:0000259" key="2">
    <source>
        <dbReference type="Pfam" id="PF20442"/>
    </source>
</evidence>
<dbReference type="Proteomes" id="UP000824078">
    <property type="component" value="Unassembled WGS sequence"/>
</dbReference>
<evidence type="ECO:0000313" key="4">
    <source>
        <dbReference type="Proteomes" id="UP000824078"/>
    </source>
</evidence>
<protein>
    <submittedName>
        <fullName evidence="3">Protease Lon-related BREX system protein BrxL</fullName>
    </submittedName>
</protein>
<name>A0A9D1HWC5_9ACTN</name>
<accession>A0A9D1HWC5</accession>
<dbReference type="NCBIfam" id="TIGR02688">
    <property type="entry name" value="BREX system Lon protease-like protein BrxL"/>
    <property type="match status" value="1"/>
</dbReference>
<dbReference type="InterPro" id="IPR013473">
    <property type="entry name" value="BrxL"/>
</dbReference>
<dbReference type="SUPFAM" id="SSF54211">
    <property type="entry name" value="Ribosomal protein S5 domain 2-like"/>
    <property type="match status" value="1"/>
</dbReference>
<dbReference type="Pfam" id="PF13337">
    <property type="entry name" value="BrxL_ATPase"/>
    <property type="match status" value="1"/>
</dbReference>
<keyword evidence="3" id="KW-0378">Hydrolase</keyword>
<reference evidence="3" key="2">
    <citation type="journal article" date="2021" name="PeerJ">
        <title>Extensive microbial diversity within the chicken gut microbiome revealed by metagenomics and culture.</title>
        <authorList>
            <person name="Gilroy R."/>
            <person name="Ravi A."/>
            <person name="Getino M."/>
            <person name="Pursley I."/>
            <person name="Horton D.L."/>
            <person name="Alikhan N.F."/>
            <person name="Baker D."/>
            <person name="Gharbi K."/>
            <person name="Hall N."/>
            <person name="Watson M."/>
            <person name="Adriaenssens E.M."/>
            <person name="Foster-Nyarko E."/>
            <person name="Jarju S."/>
            <person name="Secka A."/>
            <person name="Antonio M."/>
            <person name="Oren A."/>
            <person name="Chaudhuri R.R."/>
            <person name="La Ragione R."/>
            <person name="Hildebrand F."/>
            <person name="Pallen M.J."/>
        </authorList>
    </citation>
    <scope>NUCLEOTIDE SEQUENCE</scope>
    <source>
        <strain evidence="3">ChiHjej12B11-29160</strain>
    </source>
</reference>
<organism evidence="3 4">
    <name type="scientific">Candidatus Coprovicinus avistercoris</name>
    <dbReference type="NCBI Taxonomy" id="2840754"/>
    <lineage>
        <taxon>Bacteria</taxon>
        <taxon>Bacillati</taxon>
        <taxon>Actinomycetota</taxon>
        <taxon>Coriobacteriia</taxon>
        <taxon>Coriobacteriales</taxon>
        <taxon>Coriobacteriaceae</taxon>
        <taxon>Coriobacteriaceae incertae sedis</taxon>
        <taxon>Candidatus Coprovicinus</taxon>
    </lineage>
</organism>
<dbReference type="GO" id="GO:0004252">
    <property type="term" value="F:serine-type endopeptidase activity"/>
    <property type="evidence" value="ECO:0007669"/>
    <property type="project" value="InterPro"/>
</dbReference>
<dbReference type="GO" id="GO:0006508">
    <property type="term" value="P:proteolysis"/>
    <property type="evidence" value="ECO:0007669"/>
    <property type="project" value="UniProtKB-KW"/>
</dbReference>
<feature type="domain" description="BREX system Lon protease-like BrxL N-terminal" evidence="2">
    <location>
        <begin position="12"/>
        <end position="141"/>
    </location>
</feature>
<evidence type="ECO:0000259" key="1">
    <source>
        <dbReference type="Pfam" id="PF05362"/>
    </source>
</evidence>
<dbReference type="Pfam" id="PF05362">
    <property type="entry name" value="Lon_C"/>
    <property type="match status" value="1"/>
</dbReference>
<evidence type="ECO:0000313" key="3">
    <source>
        <dbReference type="EMBL" id="HIU23579.1"/>
    </source>
</evidence>